<dbReference type="EMBL" id="CAJVPP010001447">
    <property type="protein sequence ID" value="CAG8556155.1"/>
    <property type="molecule type" value="Genomic_DNA"/>
</dbReference>
<dbReference type="Proteomes" id="UP000789375">
    <property type="component" value="Unassembled WGS sequence"/>
</dbReference>
<protein>
    <submittedName>
        <fullName evidence="2">8556_t:CDS:1</fullName>
    </submittedName>
</protein>
<keyword evidence="3" id="KW-1185">Reference proteome</keyword>
<feature type="region of interest" description="Disordered" evidence="1">
    <location>
        <begin position="1"/>
        <end position="75"/>
    </location>
</feature>
<evidence type="ECO:0000313" key="2">
    <source>
        <dbReference type="EMBL" id="CAG8556155.1"/>
    </source>
</evidence>
<feature type="compositionally biased region" description="Basic and acidic residues" evidence="1">
    <location>
        <begin position="61"/>
        <end position="75"/>
    </location>
</feature>
<feature type="compositionally biased region" description="Low complexity" evidence="1">
    <location>
        <begin position="39"/>
        <end position="53"/>
    </location>
</feature>
<proteinExistence type="predicted"/>
<evidence type="ECO:0000313" key="3">
    <source>
        <dbReference type="Proteomes" id="UP000789375"/>
    </source>
</evidence>
<dbReference type="AlphaFoldDB" id="A0A9N9FTZ5"/>
<accession>A0A9N9FTZ5</accession>
<organism evidence="2 3">
    <name type="scientific">Funneliformis mosseae</name>
    <name type="common">Endomycorrhizal fungus</name>
    <name type="synonym">Glomus mosseae</name>
    <dbReference type="NCBI Taxonomy" id="27381"/>
    <lineage>
        <taxon>Eukaryota</taxon>
        <taxon>Fungi</taxon>
        <taxon>Fungi incertae sedis</taxon>
        <taxon>Mucoromycota</taxon>
        <taxon>Glomeromycotina</taxon>
        <taxon>Glomeromycetes</taxon>
        <taxon>Glomerales</taxon>
        <taxon>Glomeraceae</taxon>
        <taxon>Funneliformis</taxon>
    </lineage>
</organism>
<evidence type="ECO:0000256" key="1">
    <source>
        <dbReference type="SAM" id="MobiDB-lite"/>
    </source>
</evidence>
<gene>
    <name evidence="2" type="ORF">FMOSSE_LOCUS6722</name>
</gene>
<feature type="compositionally biased region" description="Polar residues" evidence="1">
    <location>
        <begin position="16"/>
        <end position="26"/>
    </location>
</feature>
<comment type="caution">
    <text evidence="2">The sequence shown here is derived from an EMBL/GenBank/DDBJ whole genome shotgun (WGS) entry which is preliminary data.</text>
</comment>
<sequence length="91" mass="10620">MLRPKKENNKNQQKQLTHSRPGTPEQQPKKKQNTLQNVEPESSMSTNNNNETPLMNVDPSPLDKGKGKEVLQKEPSRYFHKKDEIFYFLPN</sequence>
<reference evidence="2" key="1">
    <citation type="submission" date="2021-06" db="EMBL/GenBank/DDBJ databases">
        <authorList>
            <person name="Kallberg Y."/>
            <person name="Tangrot J."/>
            <person name="Rosling A."/>
        </authorList>
    </citation>
    <scope>NUCLEOTIDE SEQUENCE</scope>
    <source>
        <strain evidence="2">87-6 pot B 2015</strain>
    </source>
</reference>
<name>A0A9N9FTZ5_FUNMO</name>